<feature type="transmembrane region" description="Helical" evidence="15">
    <location>
        <begin position="187"/>
        <end position="209"/>
    </location>
</feature>
<keyword evidence="12" id="KW-0333">Golgi apparatus</keyword>
<keyword evidence="11 15" id="KW-1133">Transmembrane helix</keyword>
<protein>
    <recommendedName>
        <fullName evidence="7">Epithelial membrane protein 2</fullName>
    </recommendedName>
</protein>
<evidence type="ECO:0000256" key="1">
    <source>
        <dbReference type="ARBA" id="ARBA00004123"/>
    </source>
</evidence>
<dbReference type="InterPro" id="IPR050579">
    <property type="entry name" value="PMP-22/EMP/MP20-like"/>
</dbReference>
<evidence type="ECO:0000256" key="2">
    <source>
        <dbReference type="ARBA" id="ARBA00004221"/>
    </source>
</evidence>
<evidence type="ECO:0000256" key="9">
    <source>
        <dbReference type="ARBA" id="ARBA00022490"/>
    </source>
</evidence>
<evidence type="ECO:0000256" key="7">
    <source>
        <dbReference type="ARBA" id="ARBA00013552"/>
    </source>
</evidence>
<keyword evidence="9" id="KW-0963">Cytoplasm</keyword>
<dbReference type="Pfam" id="PF00822">
    <property type="entry name" value="PMP22_Claudin"/>
    <property type="match status" value="1"/>
</dbReference>
<evidence type="ECO:0000313" key="17">
    <source>
        <dbReference type="Proteomes" id="UP000319801"/>
    </source>
</evidence>
<dbReference type="GO" id="GO:0045121">
    <property type="term" value="C:membrane raft"/>
    <property type="evidence" value="ECO:0007669"/>
    <property type="project" value="UniProtKB-SubCell"/>
</dbReference>
<dbReference type="GO" id="GO:0048471">
    <property type="term" value="C:perinuclear region of cytoplasm"/>
    <property type="evidence" value="ECO:0007669"/>
    <property type="project" value="UniProtKB-SubCell"/>
</dbReference>
<accession>A0A556VX13</accession>
<keyword evidence="17" id="KW-1185">Reference proteome</keyword>
<sequence length="252" mass="28622">MCRPASTFTPYPSFHLNRKHKNLSHLENIQSNNVSSERTLPQYDLINFMAEQCALELNAIKLGECSKSSQAQLVIRIASSWTHPPAPLSAMLVILAFIILFHIISVILLFISTIQNAWWFTTNGDFYTDLWYMCNVTCNEIPESATKNAGYLQTVQAAMILATILCCVDFFVFILQLFRLKQGERFVFTAIIQLLSSLCVMIAASVYTAERTSFQIPSVHEGEFGYSFVLAWVAFPMTFISGIMYLVLRKRK</sequence>
<feature type="transmembrane region" description="Helical" evidence="15">
    <location>
        <begin position="88"/>
        <end position="111"/>
    </location>
</feature>
<dbReference type="OrthoDB" id="9939098at2759"/>
<dbReference type="GO" id="GO:0000139">
    <property type="term" value="C:Golgi membrane"/>
    <property type="evidence" value="ECO:0007669"/>
    <property type="project" value="UniProtKB-SubCell"/>
</dbReference>
<gene>
    <name evidence="16" type="ORF">Baya_16966</name>
</gene>
<dbReference type="InterPro" id="IPR004031">
    <property type="entry name" value="PMP22/EMP/MP20/Claudin"/>
</dbReference>
<evidence type="ECO:0000256" key="6">
    <source>
        <dbReference type="ARBA" id="ARBA00006864"/>
    </source>
</evidence>
<evidence type="ECO:0000256" key="3">
    <source>
        <dbReference type="ARBA" id="ARBA00004285"/>
    </source>
</evidence>
<proteinExistence type="inferred from homology"/>
<comment type="caution">
    <text evidence="16">The sequence shown here is derived from an EMBL/GenBank/DDBJ whole genome shotgun (WGS) entry which is preliminary data.</text>
</comment>
<keyword evidence="10 15" id="KW-0812">Transmembrane</keyword>
<dbReference type="AlphaFoldDB" id="A0A556VX13"/>
<dbReference type="GO" id="GO:0016324">
    <property type="term" value="C:apical plasma membrane"/>
    <property type="evidence" value="ECO:0007669"/>
    <property type="project" value="UniProtKB-SubCell"/>
</dbReference>
<keyword evidence="14" id="KW-0539">Nucleus</keyword>
<evidence type="ECO:0000313" key="16">
    <source>
        <dbReference type="EMBL" id="TUM45530.1"/>
    </source>
</evidence>
<evidence type="ECO:0000256" key="13">
    <source>
        <dbReference type="ARBA" id="ARBA00023136"/>
    </source>
</evidence>
<evidence type="ECO:0000256" key="12">
    <source>
        <dbReference type="ARBA" id="ARBA00023034"/>
    </source>
</evidence>
<dbReference type="PRINTS" id="PR01453">
    <property type="entry name" value="EPMEMFAMILY"/>
</dbReference>
<keyword evidence="13 15" id="KW-0472">Membrane</keyword>
<organism evidence="16 17">
    <name type="scientific">Bagarius yarrelli</name>
    <name type="common">Goonch</name>
    <name type="synonym">Bagrus yarrelli</name>
    <dbReference type="NCBI Taxonomy" id="175774"/>
    <lineage>
        <taxon>Eukaryota</taxon>
        <taxon>Metazoa</taxon>
        <taxon>Chordata</taxon>
        <taxon>Craniata</taxon>
        <taxon>Vertebrata</taxon>
        <taxon>Euteleostomi</taxon>
        <taxon>Actinopterygii</taxon>
        <taxon>Neopterygii</taxon>
        <taxon>Teleostei</taxon>
        <taxon>Ostariophysi</taxon>
        <taxon>Siluriformes</taxon>
        <taxon>Sisoridae</taxon>
        <taxon>Sisorinae</taxon>
        <taxon>Bagarius</taxon>
    </lineage>
</organism>
<feature type="transmembrane region" description="Helical" evidence="15">
    <location>
        <begin position="155"/>
        <end position="175"/>
    </location>
</feature>
<name>A0A556VX13_BAGYA</name>
<dbReference type="FunFam" id="1.20.140.150:FF:000023">
    <property type="entry name" value="Epithelial membrane protein 2"/>
    <property type="match status" value="1"/>
</dbReference>
<dbReference type="PANTHER" id="PTHR10671">
    <property type="entry name" value="EPITHELIAL MEMBRANE PROTEIN-RELATED"/>
    <property type="match status" value="1"/>
</dbReference>
<dbReference type="EMBL" id="VCAZ01000398">
    <property type="protein sequence ID" value="TUM45530.1"/>
    <property type="molecule type" value="Genomic_DNA"/>
</dbReference>
<dbReference type="Proteomes" id="UP000319801">
    <property type="component" value="Unassembled WGS sequence"/>
</dbReference>
<evidence type="ECO:0000256" key="8">
    <source>
        <dbReference type="ARBA" id="ARBA00022475"/>
    </source>
</evidence>
<evidence type="ECO:0000256" key="14">
    <source>
        <dbReference type="ARBA" id="ARBA00023242"/>
    </source>
</evidence>
<feature type="transmembrane region" description="Helical" evidence="15">
    <location>
        <begin position="229"/>
        <end position="248"/>
    </location>
</feature>
<evidence type="ECO:0000256" key="5">
    <source>
        <dbReference type="ARBA" id="ARBA00004653"/>
    </source>
</evidence>
<reference evidence="16 17" key="1">
    <citation type="journal article" date="2019" name="Genome Biol. Evol.">
        <title>Whole-Genome Sequencing of the Giant Devil Catfish, Bagarius yarrelli.</title>
        <authorList>
            <person name="Jiang W."/>
            <person name="Lv Y."/>
            <person name="Cheng L."/>
            <person name="Yang K."/>
            <person name="Chao B."/>
            <person name="Wang X."/>
            <person name="Li Y."/>
            <person name="Pan X."/>
            <person name="You X."/>
            <person name="Zhang Y."/>
            <person name="Yang J."/>
            <person name="Li J."/>
            <person name="Zhang X."/>
            <person name="Liu S."/>
            <person name="Sun C."/>
            <person name="Yang J."/>
            <person name="Shi Q."/>
        </authorList>
    </citation>
    <scope>NUCLEOTIDE SEQUENCE [LARGE SCALE GENOMIC DNA]</scope>
    <source>
        <strain evidence="16">JWS20170419001</strain>
        <tissue evidence="16">Muscle</tissue>
    </source>
</reference>
<evidence type="ECO:0000256" key="4">
    <source>
        <dbReference type="ARBA" id="ARBA00004556"/>
    </source>
</evidence>
<comment type="subcellular location">
    <subcellularLocation>
        <location evidence="2">Apical cell membrane</location>
    </subcellularLocation>
    <subcellularLocation>
        <location evidence="4">Cytoplasm</location>
        <location evidence="4">Perinuclear region</location>
    </subcellularLocation>
    <subcellularLocation>
        <location evidence="5">Golgi apparatus membrane</location>
        <topology evidence="5">Multi-pass membrane protein</topology>
    </subcellularLocation>
    <subcellularLocation>
        <location evidence="3">Membrane raft</location>
    </subcellularLocation>
    <subcellularLocation>
        <location evidence="15">Membrane</location>
        <topology evidence="15">Multi-pass membrane protein</topology>
    </subcellularLocation>
    <subcellularLocation>
        <location evidence="1">Nucleus</location>
    </subcellularLocation>
</comment>
<evidence type="ECO:0000256" key="15">
    <source>
        <dbReference type="RuleBase" id="RU363088"/>
    </source>
</evidence>
<dbReference type="PROSITE" id="PS01221">
    <property type="entry name" value="PMP22_1"/>
    <property type="match status" value="1"/>
</dbReference>
<dbReference type="Gene3D" id="1.20.140.150">
    <property type="match status" value="1"/>
</dbReference>
<dbReference type="PANTHER" id="PTHR10671:SF32">
    <property type="entry name" value="EPITHELIAL MEMBRANE PROTEIN 2"/>
    <property type="match status" value="1"/>
</dbReference>
<dbReference type="GO" id="GO:0005634">
    <property type="term" value="C:nucleus"/>
    <property type="evidence" value="ECO:0007669"/>
    <property type="project" value="UniProtKB-SubCell"/>
</dbReference>
<keyword evidence="8" id="KW-1003">Cell membrane</keyword>
<comment type="similarity">
    <text evidence="6 15">Belongs to the PMP-22/EMP/MP20 family.</text>
</comment>
<evidence type="ECO:0000256" key="11">
    <source>
        <dbReference type="ARBA" id="ARBA00022989"/>
    </source>
</evidence>
<dbReference type="InterPro" id="IPR004032">
    <property type="entry name" value="PMP22_EMP_MP20"/>
</dbReference>
<evidence type="ECO:0000256" key="10">
    <source>
        <dbReference type="ARBA" id="ARBA00022692"/>
    </source>
</evidence>